<reference evidence="9" key="1">
    <citation type="submission" date="2014-07" db="EMBL/GenBank/DDBJ databases">
        <authorList>
            <person name="Hornung V.Bastian."/>
        </authorList>
    </citation>
    <scope>NUCLEOTIDE SEQUENCE</scope>
    <source>
        <strain evidence="9">PCE-S</strain>
    </source>
</reference>
<evidence type="ECO:0000256" key="4">
    <source>
        <dbReference type="PIRNR" id="PIRNR036492"/>
    </source>
</evidence>
<evidence type="ECO:0000313" key="11">
    <source>
        <dbReference type="Proteomes" id="UP000054623"/>
    </source>
</evidence>
<dbReference type="PANTHER" id="PTHR43570:SF16">
    <property type="entry name" value="ALDEHYDE DEHYDROGENASE TYPE III, ISOFORM Q"/>
    <property type="match status" value="1"/>
</dbReference>
<gene>
    <name evidence="10" type="ORF">AT727_07500</name>
    <name evidence="9" type="ORF">DPCES_1137</name>
</gene>
<dbReference type="InterPro" id="IPR015590">
    <property type="entry name" value="Aldehyde_DH_dom"/>
</dbReference>
<dbReference type="InterPro" id="IPR016163">
    <property type="entry name" value="Ald_DH_C"/>
</dbReference>
<feature type="active site" evidence="5">
    <location>
        <position position="244"/>
    </location>
</feature>
<proteinExistence type="inferred from homology"/>
<dbReference type="InterPro" id="IPR016162">
    <property type="entry name" value="Ald_DH_N"/>
</dbReference>
<dbReference type="RefSeq" id="WP_005814295.1">
    <property type="nucleotide sequence ID" value="NZ_CABKQQ010000051.1"/>
</dbReference>
<dbReference type="CDD" id="cd07136">
    <property type="entry name" value="ALDH_YwdH-P39616"/>
    <property type="match status" value="1"/>
</dbReference>
<evidence type="ECO:0000256" key="5">
    <source>
        <dbReference type="PIRSR" id="PIRSR036492-1"/>
    </source>
</evidence>
<dbReference type="Gene3D" id="3.40.309.10">
    <property type="entry name" value="Aldehyde Dehydrogenase, Chain A, domain 2"/>
    <property type="match status" value="1"/>
</dbReference>
<keyword evidence="2 4" id="KW-0560">Oxidoreductase</keyword>
<name>A0A098AWL3_DESHA</name>
<dbReference type="Gene3D" id="3.40.605.10">
    <property type="entry name" value="Aldehyde Dehydrogenase, Chain A, domain 1"/>
    <property type="match status" value="1"/>
</dbReference>
<feature type="active site" evidence="5 6">
    <location>
        <position position="210"/>
    </location>
</feature>
<dbReference type="OrthoDB" id="9762913at2"/>
<dbReference type="PROSITE" id="PS00687">
    <property type="entry name" value="ALDEHYDE_DEHYDR_GLU"/>
    <property type="match status" value="1"/>
</dbReference>
<dbReference type="FunFam" id="3.40.309.10:FF:000003">
    <property type="entry name" value="Aldehyde dehydrogenase"/>
    <property type="match status" value="1"/>
</dbReference>
<dbReference type="SUPFAM" id="SSF53720">
    <property type="entry name" value="ALDH-like"/>
    <property type="match status" value="1"/>
</dbReference>
<dbReference type="InterPro" id="IPR012394">
    <property type="entry name" value="Aldehyde_DH_NAD(P)"/>
</dbReference>
<evidence type="ECO:0000256" key="3">
    <source>
        <dbReference type="ARBA" id="ARBA00023027"/>
    </source>
</evidence>
<evidence type="ECO:0000256" key="2">
    <source>
        <dbReference type="ARBA" id="ARBA00023002"/>
    </source>
</evidence>
<organism evidence="9">
    <name type="scientific">Desulfitobacterium hafniense</name>
    <name type="common">Desulfitobacterium frappieri</name>
    <dbReference type="NCBI Taxonomy" id="49338"/>
    <lineage>
        <taxon>Bacteria</taxon>
        <taxon>Bacillati</taxon>
        <taxon>Bacillota</taxon>
        <taxon>Clostridia</taxon>
        <taxon>Eubacteriales</taxon>
        <taxon>Desulfitobacteriaceae</taxon>
        <taxon>Desulfitobacterium</taxon>
    </lineage>
</organism>
<sequence length="456" mass="51135">MPDIKEILVKQRAFFQTGKTKELQFRVDMLNKLRSAIKIHEEEIMAALKADLNKAPFEAYATEVGMVLEELNYTLKHISSWVKPKRVRTPLVHFPSASYLYTEPYGSVLIMSPWNYPFQLTLAPLVGAISAGNCAVLKPSEYSANTSAMIERIVKEIFDESFVAVVRGGREANKTLLNEKFDYIFFTGSIQVGKTVMESAARHLTPVTLELGGKSPCIVDDTADLELAAKRIVWGKFLNAGQTCVAPDYLLVHRTVKEKIIQEIKKSITAFYGHDPLGNEDYPKIINQKHFERLLGLLKSGRVIEGGRSEEKTRRIAPTILDDVTWESPVMKEEIFGPLLPVLEFESFETALSTVNQHPKPLALYLFTRSKVHEAQAIAKTSFGGGCINDTIIHLANPNLRFGGVGESGMGQYHGKGSYDTFSHTKSIMKKSNMLDIPLRYPPFKNHLSLLKKLMK</sequence>
<feature type="domain" description="Aldehyde dehydrogenase" evidence="8">
    <location>
        <begin position="5"/>
        <end position="428"/>
    </location>
</feature>
<dbReference type="PIRSF" id="PIRSF036492">
    <property type="entry name" value="ALDH"/>
    <property type="match status" value="1"/>
</dbReference>
<comment type="similarity">
    <text evidence="1 4 7">Belongs to the aldehyde dehydrogenase family.</text>
</comment>
<dbReference type="PANTHER" id="PTHR43570">
    <property type="entry name" value="ALDEHYDE DEHYDROGENASE"/>
    <property type="match status" value="1"/>
</dbReference>
<dbReference type="Pfam" id="PF00171">
    <property type="entry name" value="Aldedh"/>
    <property type="match status" value="1"/>
</dbReference>
<keyword evidence="3" id="KW-0520">NAD</keyword>
<dbReference type="PATRIC" id="fig|49338.4.peg.1230"/>
<dbReference type="PROSITE" id="PS00070">
    <property type="entry name" value="ALDEHYDE_DEHYDR_CYS"/>
    <property type="match status" value="1"/>
</dbReference>
<dbReference type="EMBL" id="LK996017">
    <property type="protein sequence ID" value="CDX01024.1"/>
    <property type="molecule type" value="Genomic_DNA"/>
</dbReference>
<accession>A0A098AWL3</accession>
<dbReference type="AlphaFoldDB" id="A0A098AWL3"/>
<protein>
    <recommendedName>
        <fullName evidence="4">Aldehyde dehydrogenase</fullName>
    </recommendedName>
</protein>
<evidence type="ECO:0000256" key="6">
    <source>
        <dbReference type="PROSITE-ProRule" id="PRU10007"/>
    </source>
</evidence>
<evidence type="ECO:0000256" key="7">
    <source>
        <dbReference type="RuleBase" id="RU003345"/>
    </source>
</evidence>
<evidence type="ECO:0000313" key="10">
    <source>
        <dbReference type="EMBL" id="KTE90429.1"/>
    </source>
</evidence>
<dbReference type="InterPro" id="IPR029510">
    <property type="entry name" value="Ald_DH_CS_GLU"/>
</dbReference>
<reference evidence="10 11" key="2">
    <citation type="submission" date="2015-12" db="EMBL/GenBank/DDBJ databases">
        <title>Draft Genome Sequence of Desulfitobacterium hafniense Strain DH, a Sulfate-reducing Bacterium Isolated from Paddy Soils.</title>
        <authorList>
            <person name="Bao P."/>
            <person name="Zhang X."/>
            <person name="Li G."/>
        </authorList>
    </citation>
    <scope>NUCLEOTIDE SEQUENCE [LARGE SCALE GENOMIC DNA]</scope>
    <source>
        <strain evidence="10 11">DH</strain>
    </source>
</reference>
<evidence type="ECO:0000259" key="8">
    <source>
        <dbReference type="Pfam" id="PF00171"/>
    </source>
</evidence>
<evidence type="ECO:0000256" key="1">
    <source>
        <dbReference type="ARBA" id="ARBA00009986"/>
    </source>
</evidence>
<dbReference type="InterPro" id="IPR016160">
    <property type="entry name" value="Ald_DH_CS_CYS"/>
</dbReference>
<dbReference type="FunFam" id="3.40.605.10:FF:000004">
    <property type="entry name" value="Aldehyde dehydrogenase"/>
    <property type="match status" value="1"/>
</dbReference>
<dbReference type="InterPro" id="IPR016161">
    <property type="entry name" value="Ald_DH/histidinol_DH"/>
</dbReference>
<dbReference type="GO" id="GO:0005737">
    <property type="term" value="C:cytoplasm"/>
    <property type="evidence" value="ECO:0007669"/>
    <property type="project" value="TreeGrafter"/>
</dbReference>
<dbReference type="Proteomes" id="UP000054623">
    <property type="component" value="Unassembled WGS sequence"/>
</dbReference>
<dbReference type="GO" id="GO:0006081">
    <property type="term" value="P:aldehyde metabolic process"/>
    <property type="evidence" value="ECO:0007669"/>
    <property type="project" value="InterPro"/>
</dbReference>
<dbReference type="EMBL" id="LOCK01000039">
    <property type="protein sequence ID" value="KTE90429.1"/>
    <property type="molecule type" value="Genomic_DNA"/>
</dbReference>
<evidence type="ECO:0000313" key="9">
    <source>
        <dbReference type="EMBL" id="CDX01024.1"/>
    </source>
</evidence>
<dbReference type="GO" id="GO:0004029">
    <property type="term" value="F:aldehyde dehydrogenase (NAD+) activity"/>
    <property type="evidence" value="ECO:0007669"/>
    <property type="project" value="TreeGrafter"/>
</dbReference>